<evidence type="ECO:0000313" key="1">
    <source>
        <dbReference type="EMBL" id="ENV35453.1"/>
    </source>
</evidence>
<gene>
    <name evidence="1" type="ORF">F960_00317</name>
</gene>
<accession>N8ZUM9</accession>
<dbReference type="AlphaFoldDB" id="N8ZUM9"/>
<dbReference type="EMBL" id="APPN01000030">
    <property type="protein sequence ID" value="ENV35453.1"/>
    <property type="molecule type" value="Genomic_DNA"/>
</dbReference>
<keyword evidence="2" id="KW-1185">Reference proteome</keyword>
<name>N8ZUM9_9GAMM</name>
<dbReference type="HOGENOM" id="CLU_3039402_0_0_6"/>
<organism evidence="1 2">
    <name type="scientific">Acinetobacter gerneri DSM 14967 = CIP 107464 = MTCC 9824</name>
    <dbReference type="NCBI Taxonomy" id="1120926"/>
    <lineage>
        <taxon>Bacteria</taxon>
        <taxon>Pseudomonadati</taxon>
        <taxon>Pseudomonadota</taxon>
        <taxon>Gammaproteobacteria</taxon>
        <taxon>Moraxellales</taxon>
        <taxon>Moraxellaceae</taxon>
        <taxon>Acinetobacter</taxon>
    </lineage>
</organism>
<protein>
    <submittedName>
        <fullName evidence="1">Uncharacterized protein</fullName>
    </submittedName>
</protein>
<sequence length="54" mass="6312">MKKDIMLVNQDVIKRQNEAVGNPNHPINDGLNTYFEDRKRKLDKIKESQSSLKN</sequence>
<dbReference type="Proteomes" id="UP000013117">
    <property type="component" value="Unassembled WGS sequence"/>
</dbReference>
<dbReference type="RefSeq" id="WP_004846111.1">
    <property type="nucleotide sequence ID" value="NZ_ASYY01000106.1"/>
</dbReference>
<dbReference type="PATRIC" id="fig|1120926.3.peg.290"/>
<comment type="caution">
    <text evidence="1">The sequence shown here is derived from an EMBL/GenBank/DDBJ whole genome shotgun (WGS) entry which is preliminary data.</text>
</comment>
<reference evidence="1 2" key="1">
    <citation type="submission" date="2013-02" db="EMBL/GenBank/DDBJ databases">
        <title>The Genome Sequence of Acinetobacter gerneri CIP 107464.</title>
        <authorList>
            <consortium name="The Broad Institute Genome Sequencing Platform"/>
            <consortium name="The Broad Institute Genome Sequencing Center for Infectious Disease"/>
            <person name="Cerqueira G."/>
            <person name="Feldgarden M."/>
            <person name="Courvalin P."/>
            <person name="Perichon B."/>
            <person name="Grillot-Courvalin C."/>
            <person name="Clermont D."/>
            <person name="Rocha E."/>
            <person name="Yoon E.-J."/>
            <person name="Nemec A."/>
            <person name="Walker B."/>
            <person name="Young S.K."/>
            <person name="Zeng Q."/>
            <person name="Gargeya S."/>
            <person name="Fitzgerald M."/>
            <person name="Haas B."/>
            <person name="Abouelleil A."/>
            <person name="Alvarado L."/>
            <person name="Arachchi H.M."/>
            <person name="Berlin A.M."/>
            <person name="Chapman S.B."/>
            <person name="Dewar J."/>
            <person name="Goldberg J."/>
            <person name="Griggs A."/>
            <person name="Gujja S."/>
            <person name="Hansen M."/>
            <person name="Howarth C."/>
            <person name="Imamovic A."/>
            <person name="Larimer J."/>
            <person name="McCowan C."/>
            <person name="Murphy C."/>
            <person name="Neiman D."/>
            <person name="Pearson M."/>
            <person name="Priest M."/>
            <person name="Roberts A."/>
            <person name="Saif S."/>
            <person name="Shea T."/>
            <person name="Sisk P."/>
            <person name="Sykes S."/>
            <person name="Wortman J."/>
            <person name="Nusbaum C."/>
            <person name="Birren B."/>
        </authorList>
    </citation>
    <scope>NUCLEOTIDE SEQUENCE [LARGE SCALE GENOMIC DNA]</scope>
    <source>
        <strain evidence="1 2">CIP 107464</strain>
    </source>
</reference>
<evidence type="ECO:0000313" key="2">
    <source>
        <dbReference type="Proteomes" id="UP000013117"/>
    </source>
</evidence>
<dbReference type="GeneID" id="84211914"/>
<proteinExistence type="predicted"/>